<dbReference type="InterPro" id="IPR036047">
    <property type="entry name" value="F-box-like_dom_sf"/>
</dbReference>
<reference evidence="4" key="1">
    <citation type="submission" date="2025-08" db="UniProtKB">
        <authorList>
            <consortium name="RefSeq"/>
        </authorList>
    </citation>
    <scope>IDENTIFICATION</scope>
    <source>
        <tissue evidence="4">Gonad</tissue>
    </source>
</reference>
<dbReference type="KEGG" id="bbel:109483145"/>
<accession>A0A6P5A605</accession>
<protein>
    <submittedName>
        <fullName evidence="4">F-box only protein 16-like</fullName>
    </submittedName>
</protein>
<feature type="region of interest" description="Disordered" evidence="1">
    <location>
        <begin position="281"/>
        <end position="303"/>
    </location>
</feature>
<dbReference type="SUPFAM" id="SSF81383">
    <property type="entry name" value="F-box domain"/>
    <property type="match status" value="1"/>
</dbReference>
<keyword evidence="3" id="KW-1185">Reference proteome</keyword>
<dbReference type="InterPro" id="IPR052805">
    <property type="entry name" value="GEF_Ubiquitin-Prot_Reg"/>
</dbReference>
<dbReference type="OrthoDB" id="10257471at2759"/>
<feature type="region of interest" description="Disordered" evidence="1">
    <location>
        <begin position="183"/>
        <end position="230"/>
    </location>
</feature>
<feature type="region of interest" description="Disordered" evidence="1">
    <location>
        <begin position="315"/>
        <end position="375"/>
    </location>
</feature>
<sequence>MHSHLKIPNMAVDSRTSRMKFANAMPSADSGMKFSTWTPMNDASANLKVFEERRELVNKWFEKWNDAQRKKVLEDLVDKCKTKQLLYTQSCINKRAPVEHTDFTKILPRVVCLYIFSHLDPRSLCRSTQVCWYWKYLSELDQLWMPKCLRLGWYINFTPSPFEQGIWKRHYLERVQQLHFFRPGDPAKEERPTSARNVNGEGNLRTKPPKPTPKKWEPPPWKVSDKSPGDTKRFNYLDNKDYVASVRESRSRGSVPDLTQLFSKSVVKKPSRKTAKLVKAKSASKLDESSPKFGERPGWAQHQTGAPFVNLSNTANVSDSVDAGKRPGPARNIPRLGRDAEKANSRSERDPPTAPLFKTNPWTVPVAAESDDEDW</sequence>
<dbReference type="Proteomes" id="UP000515135">
    <property type="component" value="Unplaced"/>
</dbReference>
<feature type="compositionally biased region" description="Basic and acidic residues" evidence="1">
    <location>
        <begin position="336"/>
        <end position="351"/>
    </location>
</feature>
<dbReference type="RefSeq" id="XP_019641704.1">
    <property type="nucleotide sequence ID" value="XM_019786145.1"/>
</dbReference>
<name>A0A6P5A605_BRABE</name>
<dbReference type="PANTHER" id="PTHR46857">
    <property type="entry name" value="EPITHELIAL CELL-TRANSFORMING SEQUENCE 2 ONCOGENE-LIKE"/>
    <property type="match status" value="1"/>
</dbReference>
<dbReference type="PANTHER" id="PTHR46857:SF2">
    <property type="entry name" value="F-BOX ONLY PROTEIN 16"/>
    <property type="match status" value="1"/>
</dbReference>
<feature type="domain" description="F-box" evidence="2">
    <location>
        <begin position="107"/>
        <end position="149"/>
    </location>
</feature>
<dbReference type="CDD" id="cd22172">
    <property type="entry name" value="F-box_FBXO16"/>
    <property type="match status" value="1"/>
</dbReference>
<feature type="compositionally biased region" description="Basic and acidic residues" evidence="1">
    <location>
        <begin position="284"/>
        <end position="295"/>
    </location>
</feature>
<dbReference type="GeneID" id="109483145"/>
<proteinExistence type="predicted"/>
<evidence type="ECO:0000259" key="2">
    <source>
        <dbReference type="Pfam" id="PF12937"/>
    </source>
</evidence>
<evidence type="ECO:0000313" key="4">
    <source>
        <dbReference type="RefSeq" id="XP_019641704.1"/>
    </source>
</evidence>
<dbReference type="InterPro" id="IPR001810">
    <property type="entry name" value="F-box_dom"/>
</dbReference>
<evidence type="ECO:0000256" key="1">
    <source>
        <dbReference type="SAM" id="MobiDB-lite"/>
    </source>
</evidence>
<organism evidence="3 4">
    <name type="scientific">Branchiostoma belcheri</name>
    <name type="common">Amphioxus</name>
    <dbReference type="NCBI Taxonomy" id="7741"/>
    <lineage>
        <taxon>Eukaryota</taxon>
        <taxon>Metazoa</taxon>
        <taxon>Chordata</taxon>
        <taxon>Cephalochordata</taxon>
        <taxon>Leptocardii</taxon>
        <taxon>Amphioxiformes</taxon>
        <taxon>Branchiostomatidae</taxon>
        <taxon>Branchiostoma</taxon>
    </lineage>
</organism>
<dbReference type="Gene3D" id="1.20.1280.50">
    <property type="match status" value="1"/>
</dbReference>
<dbReference type="Pfam" id="PF12937">
    <property type="entry name" value="F-box-like"/>
    <property type="match status" value="1"/>
</dbReference>
<dbReference type="AlphaFoldDB" id="A0A6P5A605"/>
<evidence type="ECO:0000313" key="3">
    <source>
        <dbReference type="Proteomes" id="UP000515135"/>
    </source>
</evidence>
<gene>
    <name evidence="4" type="primary">LOC109483145</name>
</gene>